<dbReference type="GO" id="GO:0003824">
    <property type="term" value="F:catalytic activity"/>
    <property type="evidence" value="ECO:0007669"/>
    <property type="project" value="InterPro"/>
</dbReference>
<dbReference type="STRING" id="1802410.A3H75_00265"/>
<feature type="domain" description="HIT" evidence="2">
    <location>
        <begin position="1"/>
        <end position="108"/>
    </location>
</feature>
<sequence length="150" mass="17967">MPCKFCHRDNKNLVIKEYDYWTLELCYNQAYLGRCLVILKRHAEDLFDITKDEAKELFEISKSTRNALVEIFKPDLFNYGSLGNFIKHVHLHIIPRYSEPRLFDETKFVDAKWGDFYYPYDKNFKIPDEILSNIVSKIREDINKSKKYIA</sequence>
<comment type="caution">
    <text evidence="3">The sequence shown here is derived from an EMBL/GenBank/DDBJ whole genome shotgun (WGS) entry which is preliminary data.</text>
</comment>
<name>A0A1F7VGH4_9BACT</name>
<reference evidence="3 4" key="1">
    <citation type="journal article" date="2016" name="Nat. Commun.">
        <title>Thousands of microbial genomes shed light on interconnected biogeochemical processes in an aquifer system.</title>
        <authorList>
            <person name="Anantharaman K."/>
            <person name="Brown C.T."/>
            <person name="Hug L.A."/>
            <person name="Sharon I."/>
            <person name="Castelle C.J."/>
            <person name="Probst A.J."/>
            <person name="Thomas B.C."/>
            <person name="Singh A."/>
            <person name="Wilkins M.J."/>
            <person name="Karaoz U."/>
            <person name="Brodie E.L."/>
            <person name="Williams K.H."/>
            <person name="Hubbard S.S."/>
            <person name="Banfield J.F."/>
        </authorList>
    </citation>
    <scope>NUCLEOTIDE SEQUENCE [LARGE SCALE GENOMIC DNA]</scope>
</reference>
<dbReference type="InterPro" id="IPR052908">
    <property type="entry name" value="AP-4-A_phosphorylase"/>
</dbReference>
<dbReference type="EMBL" id="MGES01000014">
    <property type="protein sequence ID" value="OGL89114.1"/>
    <property type="molecule type" value="Genomic_DNA"/>
</dbReference>
<dbReference type="PANTHER" id="PTHR42997">
    <property type="entry name" value="HIT FAMILY HYDROLASE"/>
    <property type="match status" value="1"/>
</dbReference>
<protein>
    <recommendedName>
        <fullName evidence="2">HIT domain-containing protein</fullName>
    </recommendedName>
</protein>
<evidence type="ECO:0000313" key="3">
    <source>
        <dbReference type="EMBL" id="OGL89114.1"/>
    </source>
</evidence>
<dbReference type="Pfam" id="PF01230">
    <property type="entry name" value="HIT"/>
    <property type="match status" value="1"/>
</dbReference>
<dbReference type="AlphaFoldDB" id="A0A1F7VGH4"/>
<dbReference type="Gene3D" id="3.30.428.10">
    <property type="entry name" value="HIT-like"/>
    <property type="match status" value="1"/>
</dbReference>
<organism evidence="3 4">
    <name type="scientific">Candidatus Uhrbacteria bacterium RIFCSPLOWO2_02_FULL_51_9</name>
    <dbReference type="NCBI Taxonomy" id="1802410"/>
    <lineage>
        <taxon>Bacteria</taxon>
        <taxon>Candidatus Uhriibacteriota</taxon>
    </lineage>
</organism>
<accession>A0A1F7VGH4</accession>
<dbReference type="Proteomes" id="UP000176678">
    <property type="component" value="Unassembled WGS sequence"/>
</dbReference>
<dbReference type="InterPro" id="IPR011146">
    <property type="entry name" value="HIT-like"/>
</dbReference>
<dbReference type="SUPFAM" id="SSF54197">
    <property type="entry name" value="HIT-like"/>
    <property type="match status" value="1"/>
</dbReference>
<dbReference type="PANTHER" id="PTHR42997:SF1">
    <property type="entry name" value="AP-4-A PHOSPHORYLASE"/>
    <property type="match status" value="1"/>
</dbReference>
<evidence type="ECO:0000313" key="4">
    <source>
        <dbReference type="Proteomes" id="UP000176678"/>
    </source>
</evidence>
<gene>
    <name evidence="3" type="ORF">A3H75_00265</name>
</gene>
<evidence type="ECO:0000256" key="1">
    <source>
        <dbReference type="PROSITE-ProRule" id="PRU00464"/>
    </source>
</evidence>
<proteinExistence type="predicted"/>
<feature type="short sequence motif" description="Histidine triad motif" evidence="1">
    <location>
        <begin position="88"/>
        <end position="92"/>
    </location>
</feature>
<dbReference type="InterPro" id="IPR036265">
    <property type="entry name" value="HIT-like_sf"/>
</dbReference>
<evidence type="ECO:0000259" key="2">
    <source>
        <dbReference type="PROSITE" id="PS51084"/>
    </source>
</evidence>
<dbReference type="PROSITE" id="PS51084">
    <property type="entry name" value="HIT_2"/>
    <property type="match status" value="1"/>
</dbReference>